<evidence type="ECO:0000256" key="2">
    <source>
        <dbReference type="ARBA" id="ARBA00010510"/>
    </source>
</evidence>
<evidence type="ECO:0000256" key="9">
    <source>
        <dbReference type="ARBA" id="ARBA00023136"/>
    </source>
</evidence>
<dbReference type="AlphaFoldDB" id="A0A6U5EBE6"/>
<evidence type="ECO:0000313" key="12">
    <source>
        <dbReference type="EMBL" id="CAD8877983.1"/>
    </source>
</evidence>
<accession>A0A6U5EBE6</accession>
<proteinExistence type="inferred from homology"/>
<dbReference type="EMBL" id="HBFR01007187">
    <property type="protein sequence ID" value="CAD8877982.1"/>
    <property type="molecule type" value="Transcribed_RNA"/>
</dbReference>
<keyword evidence="7" id="KW-0653">Protein transport</keyword>
<evidence type="ECO:0000256" key="7">
    <source>
        <dbReference type="ARBA" id="ARBA00022927"/>
    </source>
</evidence>
<comment type="subcellular location">
    <subcellularLocation>
        <location evidence="1">Mitochondrion outer membrane</location>
        <topology evidence="1">Multi-pass membrane protein</topology>
    </subcellularLocation>
</comment>
<evidence type="ECO:0000256" key="1">
    <source>
        <dbReference type="ARBA" id="ARBA00004374"/>
    </source>
</evidence>
<evidence type="ECO:0000256" key="3">
    <source>
        <dbReference type="ARBA" id="ARBA00022448"/>
    </source>
</evidence>
<keyword evidence="4" id="KW-1134">Transmembrane beta strand</keyword>
<keyword evidence="8" id="KW-0496">Mitochondrion</keyword>
<keyword evidence="5" id="KW-0812">Transmembrane</keyword>
<evidence type="ECO:0000256" key="6">
    <source>
        <dbReference type="ARBA" id="ARBA00022787"/>
    </source>
</evidence>
<feature type="region of interest" description="Disordered" evidence="10">
    <location>
        <begin position="1"/>
        <end position="77"/>
    </location>
</feature>
<feature type="compositionally biased region" description="Basic and acidic residues" evidence="10">
    <location>
        <begin position="35"/>
        <end position="53"/>
    </location>
</feature>
<dbReference type="GO" id="GO:0030150">
    <property type="term" value="P:protein import into mitochondrial matrix"/>
    <property type="evidence" value="ECO:0007669"/>
    <property type="project" value="InterPro"/>
</dbReference>
<sequence>MGLFSTLRRSRDPAQCSADPPPLPTIGDTSLPDELSLKERERKLRASEIKKDAPPPPPTAEGLRSSTSNAQQYANPGTYENFSSELRRVLSPDVHDGCRFDITKPLTPLFTAVHSFWLGTSMLPDGSNSNYAYVAQLHDEAGLLMCRLDPVNRSVDGRIIRVHNFSEGEGSALTGTAKAQLNVSPSGQSDQLVADYELNGPTYTLAGKYGSMGGGNVAGVSYLQAVTPSLVLGGEAMYIAANGSLLGSYSARYAGTIKSDSLPATGIPPSQYTVYGQFHPAQGMLTAAYRRAVTPGRVVIGTELSINPGTLEATVTTGMEVTLRQGRVNCAADGTGKFQTVVETTVMPGTKLSLCGEADHGKGAFRFGYGFSVGS</sequence>
<dbReference type="PANTHER" id="PTHR10802">
    <property type="entry name" value="MITOCHONDRIAL IMPORT RECEPTOR SUBUNIT TOM40"/>
    <property type="match status" value="1"/>
</dbReference>
<dbReference type="InterPro" id="IPR037930">
    <property type="entry name" value="Tom40"/>
</dbReference>
<keyword evidence="9" id="KW-0472">Membrane</keyword>
<reference evidence="12" key="1">
    <citation type="submission" date="2021-01" db="EMBL/GenBank/DDBJ databases">
        <authorList>
            <person name="Corre E."/>
            <person name="Pelletier E."/>
            <person name="Niang G."/>
            <person name="Scheremetjew M."/>
            <person name="Finn R."/>
            <person name="Kale V."/>
            <person name="Holt S."/>
            <person name="Cochrane G."/>
            <person name="Meng A."/>
            <person name="Brown T."/>
            <person name="Cohen L."/>
        </authorList>
    </citation>
    <scope>NUCLEOTIDE SEQUENCE</scope>
    <source>
        <strain evidence="12">308</strain>
    </source>
</reference>
<protein>
    <submittedName>
        <fullName evidence="12">Uncharacterized protein</fullName>
    </submittedName>
</protein>
<evidence type="ECO:0000256" key="10">
    <source>
        <dbReference type="SAM" id="MobiDB-lite"/>
    </source>
</evidence>
<dbReference type="GO" id="GO:0008320">
    <property type="term" value="F:protein transmembrane transporter activity"/>
    <property type="evidence" value="ECO:0007669"/>
    <property type="project" value="InterPro"/>
</dbReference>
<dbReference type="Gene3D" id="2.40.160.10">
    <property type="entry name" value="Porin"/>
    <property type="match status" value="1"/>
</dbReference>
<dbReference type="Pfam" id="PF01459">
    <property type="entry name" value="Porin_3"/>
    <property type="match status" value="1"/>
</dbReference>
<dbReference type="EMBL" id="HBFR01007188">
    <property type="protein sequence ID" value="CAD8877983.1"/>
    <property type="molecule type" value="Transcribed_RNA"/>
</dbReference>
<evidence type="ECO:0000313" key="11">
    <source>
        <dbReference type="EMBL" id="CAD8877982.1"/>
    </source>
</evidence>
<keyword evidence="3" id="KW-0813">Transport</keyword>
<keyword evidence="6" id="KW-1000">Mitochondrion outer membrane</keyword>
<evidence type="ECO:0000256" key="8">
    <source>
        <dbReference type="ARBA" id="ARBA00023128"/>
    </source>
</evidence>
<dbReference type="GO" id="GO:0005741">
    <property type="term" value="C:mitochondrial outer membrane"/>
    <property type="evidence" value="ECO:0007669"/>
    <property type="project" value="UniProtKB-SubCell"/>
</dbReference>
<gene>
    <name evidence="11" type="ORF">CHYS00102_LOCUS5166</name>
    <name evidence="12" type="ORF">CHYS00102_LOCUS5167</name>
</gene>
<dbReference type="InterPro" id="IPR023614">
    <property type="entry name" value="Porin_dom_sf"/>
</dbReference>
<comment type="similarity">
    <text evidence="2">Belongs to the Tom40 family.</text>
</comment>
<dbReference type="InterPro" id="IPR027246">
    <property type="entry name" value="Porin_Euk/Tom40"/>
</dbReference>
<evidence type="ECO:0000256" key="5">
    <source>
        <dbReference type="ARBA" id="ARBA00022692"/>
    </source>
</evidence>
<evidence type="ECO:0000256" key="4">
    <source>
        <dbReference type="ARBA" id="ARBA00022452"/>
    </source>
</evidence>
<organism evidence="12">
    <name type="scientific">Corethron hystrix</name>
    <dbReference type="NCBI Taxonomy" id="216773"/>
    <lineage>
        <taxon>Eukaryota</taxon>
        <taxon>Sar</taxon>
        <taxon>Stramenopiles</taxon>
        <taxon>Ochrophyta</taxon>
        <taxon>Bacillariophyta</taxon>
        <taxon>Coscinodiscophyceae</taxon>
        <taxon>Corethrophycidae</taxon>
        <taxon>Corethrales</taxon>
        <taxon>Corethraceae</taxon>
        <taxon>Corethron</taxon>
    </lineage>
</organism>
<feature type="compositionally biased region" description="Polar residues" evidence="10">
    <location>
        <begin position="64"/>
        <end position="77"/>
    </location>
</feature>
<name>A0A6U5EBE6_9STRA</name>